<evidence type="ECO:0008006" key="3">
    <source>
        <dbReference type="Google" id="ProtNLM"/>
    </source>
</evidence>
<organism evidence="1 2">
    <name type="scientific">Bradyrhizobium sacchari</name>
    <dbReference type="NCBI Taxonomy" id="1399419"/>
    <lineage>
        <taxon>Bacteria</taxon>
        <taxon>Pseudomonadati</taxon>
        <taxon>Pseudomonadota</taxon>
        <taxon>Alphaproteobacteria</taxon>
        <taxon>Hyphomicrobiales</taxon>
        <taxon>Nitrobacteraceae</taxon>
        <taxon>Bradyrhizobium</taxon>
    </lineage>
</organism>
<dbReference type="SUPFAM" id="SSF53335">
    <property type="entry name" value="S-adenosyl-L-methionine-dependent methyltransferases"/>
    <property type="match status" value="1"/>
</dbReference>
<dbReference type="Proteomes" id="UP000315914">
    <property type="component" value="Unassembled WGS sequence"/>
</dbReference>
<comment type="caution">
    <text evidence="1">The sequence shown here is derived from an EMBL/GenBank/DDBJ whole genome shotgun (WGS) entry which is preliminary data.</text>
</comment>
<sequence length="228" mass="25288">MIPDRPPVLAHERFVADRDNFAGLDLAARFERIERTNLWGAASSVSGLGSEDVATSAIREAIPPLLQGHGVRSLLDAPCGDAGWIGRMKLDLDYTGIDIVPSLIAANSDRAARGELSGRFLVADITRDVLPRADLILCRDCLVHLCFDNISRAVRNFRASGARLLLLTTFPEWDDNRDCEDGDWRALNMAKAPFNWPAPHELINERCGEGDGGWRDKSLGLWRLEDIR</sequence>
<name>A0A560K697_9BRAD</name>
<dbReference type="AlphaFoldDB" id="A0A560K697"/>
<accession>A0A560K697</accession>
<dbReference type="STRING" id="1399419.A5906_24505"/>
<proteinExistence type="predicted"/>
<evidence type="ECO:0000313" key="2">
    <source>
        <dbReference type="Proteomes" id="UP000315914"/>
    </source>
</evidence>
<keyword evidence="2" id="KW-1185">Reference proteome</keyword>
<evidence type="ECO:0000313" key="1">
    <source>
        <dbReference type="EMBL" id="TWB78509.1"/>
    </source>
</evidence>
<dbReference type="Gene3D" id="3.40.50.150">
    <property type="entry name" value="Vaccinia Virus protein VP39"/>
    <property type="match status" value="1"/>
</dbReference>
<dbReference type="RefSeq" id="WP_080134359.1">
    <property type="nucleotide sequence ID" value="NZ_LWIG01000004.1"/>
</dbReference>
<gene>
    <name evidence="1" type="ORF">FBZ95_103348</name>
</gene>
<dbReference type="OrthoDB" id="20930at2"/>
<dbReference type="InterPro" id="IPR029063">
    <property type="entry name" value="SAM-dependent_MTases_sf"/>
</dbReference>
<reference evidence="1 2" key="1">
    <citation type="submission" date="2019-06" db="EMBL/GenBank/DDBJ databases">
        <title>Genomic Encyclopedia of Type Strains, Phase IV (KMG-V): Genome sequencing to study the core and pangenomes of soil and plant-associated prokaryotes.</title>
        <authorList>
            <person name="Whitman W."/>
        </authorList>
    </citation>
    <scope>NUCLEOTIDE SEQUENCE [LARGE SCALE GENOMIC DNA]</scope>
    <source>
        <strain evidence="1 2">BR 10556</strain>
    </source>
</reference>
<protein>
    <recommendedName>
        <fullName evidence="3">Methyltransferase family protein</fullName>
    </recommendedName>
</protein>
<dbReference type="EMBL" id="VITW01000003">
    <property type="protein sequence ID" value="TWB78509.1"/>
    <property type="molecule type" value="Genomic_DNA"/>
</dbReference>